<keyword evidence="2" id="KW-1185">Reference proteome</keyword>
<comment type="caution">
    <text evidence="1">The sequence shown here is derived from an EMBL/GenBank/DDBJ whole genome shotgun (WGS) entry which is preliminary data.</text>
</comment>
<name>A0A9Q3BFZ0_9BASI</name>
<dbReference type="EMBL" id="AVOT02000801">
    <property type="protein sequence ID" value="MBW0464523.1"/>
    <property type="molecule type" value="Genomic_DNA"/>
</dbReference>
<sequence length="107" mass="12045">MPETHKSVNLLARLLFPTPIDAKTTKNIHSTIVQETSAIFPADIIFTDGLSFSTWEKRIFILLDNYIDDSHHFKCSSTASPTNEKVSFKAFLQSFPPSTQPNVIEMS</sequence>
<evidence type="ECO:0000313" key="1">
    <source>
        <dbReference type="EMBL" id="MBW0464523.1"/>
    </source>
</evidence>
<evidence type="ECO:0000313" key="2">
    <source>
        <dbReference type="Proteomes" id="UP000765509"/>
    </source>
</evidence>
<dbReference type="OrthoDB" id="2519157at2759"/>
<dbReference type="Proteomes" id="UP000765509">
    <property type="component" value="Unassembled WGS sequence"/>
</dbReference>
<accession>A0A9Q3BFZ0</accession>
<organism evidence="1 2">
    <name type="scientific">Austropuccinia psidii MF-1</name>
    <dbReference type="NCBI Taxonomy" id="1389203"/>
    <lineage>
        <taxon>Eukaryota</taxon>
        <taxon>Fungi</taxon>
        <taxon>Dikarya</taxon>
        <taxon>Basidiomycota</taxon>
        <taxon>Pucciniomycotina</taxon>
        <taxon>Pucciniomycetes</taxon>
        <taxon>Pucciniales</taxon>
        <taxon>Sphaerophragmiaceae</taxon>
        <taxon>Austropuccinia</taxon>
    </lineage>
</organism>
<dbReference type="AlphaFoldDB" id="A0A9Q3BFZ0"/>
<proteinExistence type="predicted"/>
<protein>
    <submittedName>
        <fullName evidence="1">Uncharacterized protein</fullName>
    </submittedName>
</protein>
<reference evidence="1" key="1">
    <citation type="submission" date="2021-03" db="EMBL/GenBank/DDBJ databases">
        <title>Draft genome sequence of rust myrtle Austropuccinia psidii MF-1, a brazilian biotype.</title>
        <authorList>
            <person name="Quecine M.C."/>
            <person name="Pachon D.M.R."/>
            <person name="Bonatelli M.L."/>
            <person name="Correr F.H."/>
            <person name="Franceschini L.M."/>
            <person name="Leite T.F."/>
            <person name="Margarido G.R.A."/>
            <person name="Almeida C.A."/>
            <person name="Ferrarezi J.A."/>
            <person name="Labate C.A."/>
        </authorList>
    </citation>
    <scope>NUCLEOTIDE SEQUENCE</scope>
    <source>
        <strain evidence="1">MF-1</strain>
    </source>
</reference>
<gene>
    <name evidence="1" type="ORF">O181_004238</name>
</gene>